<comment type="caution">
    <text evidence="1">The sequence shown here is derived from an EMBL/GenBank/DDBJ whole genome shotgun (WGS) entry which is preliminary data.</text>
</comment>
<dbReference type="RefSeq" id="WP_156379139.1">
    <property type="nucleotide sequence ID" value="NZ_CP049250.1"/>
</dbReference>
<dbReference type="AlphaFoldDB" id="A0A7W6PQN9"/>
<accession>A0A7W6PQN9</accession>
<evidence type="ECO:0008006" key="3">
    <source>
        <dbReference type="Google" id="ProtNLM"/>
    </source>
</evidence>
<keyword evidence="2" id="KW-1185">Reference proteome</keyword>
<sequence>MAFAGSHSASSLITANRVSGSFLASVIGKASELIAAHRKRKALAILEALPMDVRKDIGWQTGN</sequence>
<dbReference type="EMBL" id="JACIEC010000001">
    <property type="protein sequence ID" value="MBB4141870.1"/>
    <property type="molecule type" value="Genomic_DNA"/>
</dbReference>
<evidence type="ECO:0000313" key="1">
    <source>
        <dbReference type="EMBL" id="MBB4141870.1"/>
    </source>
</evidence>
<organism evidence="1 2">
    <name type="scientific">Rhizobium rhizoryzae</name>
    <dbReference type="NCBI Taxonomy" id="451876"/>
    <lineage>
        <taxon>Bacteria</taxon>
        <taxon>Pseudomonadati</taxon>
        <taxon>Pseudomonadota</taxon>
        <taxon>Alphaproteobacteria</taxon>
        <taxon>Hyphomicrobiales</taxon>
        <taxon>Rhizobiaceae</taxon>
        <taxon>Rhizobium/Agrobacterium group</taxon>
        <taxon>Rhizobium</taxon>
    </lineage>
</organism>
<name>A0A7W6PQN9_9HYPH</name>
<proteinExistence type="predicted"/>
<evidence type="ECO:0000313" key="2">
    <source>
        <dbReference type="Proteomes" id="UP000519897"/>
    </source>
</evidence>
<gene>
    <name evidence="1" type="ORF">GGQ72_000369</name>
</gene>
<reference evidence="1 2" key="1">
    <citation type="submission" date="2020-08" db="EMBL/GenBank/DDBJ databases">
        <title>Genomic Encyclopedia of Type Strains, Phase IV (KMG-IV): sequencing the most valuable type-strain genomes for metagenomic binning, comparative biology and taxonomic classification.</title>
        <authorList>
            <person name="Goeker M."/>
        </authorList>
    </citation>
    <scope>NUCLEOTIDE SEQUENCE [LARGE SCALE GENOMIC DNA]</scope>
    <source>
        <strain evidence="1 2">DSM 29514</strain>
    </source>
</reference>
<protein>
    <recommendedName>
        <fullName evidence="3">DUF1127 domain-containing protein</fullName>
    </recommendedName>
</protein>
<dbReference type="Proteomes" id="UP000519897">
    <property type="component" value="Unassembled WGS sequence"/>
</dbReference>